<protein>
    <submittedName>
        <fullName evidence="2">Uncharacterized protein</fullName>
    </submittedName>
</protein>
<comment type="caution">
    <text evidence="2">The sequence shown here is derived from an EMBL/GenBank/DDBJ whole genome shotgun (WGS) entry which is preliminary data.</text>
</comment>
<evidence type="ECO:0000256" key="1">
    <source>
        <dbReference type="SAM" id="Phobius"/>
    </source>
</evidence>
<dbReference type="AlphaFoldDB" id="A0A150FW05"/>
<keyword evidence="3" id="KW-1185">Reference proteome</keyword>
<keyword evidence="1" id="KW-1133">Transmembrane helix</keyword>
<keyword evidence="1" id="KW-0812">Transmembrane</keyword>
<evidence type="ECO:0000313" key="3">
    <source>
        <dbReference type="Proteomes" id="UP000075714"/>
    </source>
</evidence>
<name>A0A150FW05_GONPE</name>
<sequence length="174" mass="19575">MDREFTTMQRQMDRDIDMALSRARELERQADAEFRRSMTDSDARLRTSLREDLRSAPNVDIQRQEERGPGTYRYYERIQITSGGGGGRVVAVPPTAATTLAAPPPAAGVSPALVGALIAVGSYVAVTAAFNRNYHLTSYTEQKRWLLLALWPLLVLFSPKFREHIERFLDIFSG</sequence>
<gene>
    <name evidence="2" type="ORF">GPECTOR_647g762</name>
</gene>
<organism evidence="2 3">
    <name type="scientific">Gonium pectorale</name>
    <name type="common">Green alga</name>
    <dbReference type="NCBI Taxonomy" id="33097"/>
    <lineage>
        <taxon>Eukaryota</taxon>
        <taxon>Viridiplantae</taxon>
        <taxon>Chlorophyta</taxon>
        <taxon>core chlorophytes</taxon>
        <taxon>Chlorophyceae</taxon>
        <taxon>CS clade</taxon>
        <taxon>Chlamydomonadales</taxon>
        <taxon>Volvocaceae</taxon>
        <taxon>Gonium</taxon>
    </lineage>
</organism>
<keyword evidence="1" id="KW-0472">Membrane</keyword>
<accession>A0A150FW05</accession>
<proteinExistence type="predicted"/>
<reference evidence="3" key="1">
    <citation type="journal article" date="2016" name="Nat. Commun.">
        <title>The Gonium pectorale genome demonstrates co-option of cell cycle regulation during the evolution of multicellularity.</title>
        <authorList>
            <person name="Hanschen E.R."/>
            <person name="Marriage T.N."/>
            <person name="Ferris P.J."/>
            <person name="Hamaji T."/>
            <person name="Toyoda A."/>
            <person name="Fujiyama A."/>
            <person name="Neme R."/>
            <person name="Noguchi H."/>
            <person name="Minakuchi Y."/>
            <person name="Suzuki M."/>
            <person name="Kawai-Toyooka H."/>
            <person name="Smith D.R."/>
            <person name="Sparks H."/>
            <person name="Anderson J."/>
            <person name="Bakaric R."/>
            <person name="Luria V."/>
            <person name="Karger A."/>
            <person name="Kirschner M.W."/>
            <person name="Durand P.M."/>
            <person name="Michod R.E."/>
            <person name="Nozaki H."/>
            <person name="Olson B.J."/>
        </authorList>
    </citation>
    <scope>NUCLEOTIDE SEQUENCE [LARGE SCALE GENOMIC DNA]</scope>
    <source>
        <strain evidence="3">NIES-2863</strain>
    </source>
</reference>
<evidence type="ECO:0000313" key="2">
    <source>
        <dbReference type="EMBL" id="KXZ41210.1"/>
    </source>
</evidence>
<dbReference type="Proteomes" id="UP000075714">
    <property type="component" value="Unassembled WGS sequence"/>
</dbReference>
<feature type="transmembrane region" description="Helical" evidence="1">
    <location>
        <begin position="112"/>
        <end position="130"/>
    </location>
</feature>
<dbReference type="OrthoDB" id="538686at2759"/>
<dbReference type="EMBL" id="LSYV01000644">
    <property type="protein sequence ID" value="KXZ41210.1"/>
    <property type="molecule type" value="Genomic_DNA"/>
</dbReference>